<evidence type="ECO:0000256" key="1">
    <source>
        <dbReference type="SAM" id="MobiDB-lite"/>
    </source>
</evidence>
<feature type="compositionally biased region" description="Basic and acidic residues" evidence="1">
    <location>
        <begin position="409"/>
        <end position="428"/>
    </location>
</feature>
<feature type="region of interest" description="Disordered" evidence="1">
    <location>
        <begin position="90"/>
        <end position="110"/>
    </location>
</feature>
<name>A0A5J4Z3G1_PORPP</name>
<organism evidence="2 3">
    <name type="scientific">Porphyridium purpureum</name>
    <name type="common">Red alga</name>
    <name type="synonym">Porphyridium cruentum</name>
    <dbReference type="NCBI Taxonomy" id="35688"/>
    <lineage>
        <taxon>Eukaryota</taxon>
        <taxon>Rhodophyta</taxon>
        <taxon>Bangiophyceae</taxon>
        <taxon>Porphyridiales</taxon>
        <taxon>Porphyridiaceae</taxon>
        <taxon>Porphyridium</taxon>
    </lineage>
</organism>
<feature type="region of interest" description="Disordered" evidence="1">
    <location>
        <begin position="408"/>
        <end position="437"/>
    </location>
</feature>
<dbReference type="Proteomes" id="UP000324585">
    <property type="component" value="Unassembled WGS sequence"/>
</dbReference>
<protein>
    <submittedName>
        <fullName evidence="2">Uncharacterized protein</fullName>
    </submittedName>
</protein>
<evidence type="ECO:0000313" key="2">
    <source>
        <dbReference type="EMBL" id="KAA8498146.1"/>
    </source>
</evidence>
<keyword evidence="3" id="KW-1185">Reference proteome</keyword>
<dbReference type="EMBL" id="VRMN01000001">
    <property type="protein sequence ID" value="KAA8498146.1"/>
    <property type="molecule type" value="Genomic_DNA"/>
</dbReference>
<gene>
    <name evidence="2" type="ORF">FVE85_5731</name>
</gene>
<reference evidence="3" key="1">
    <citation type="journal article" date="2019" name="Nat. Commun.">
        <title>Expansion of phycobilisome linker gene families in mesophilic red algae.</title>
        <authorList>
            <person name="Lee J."/>
            <person name="Kim D."/>
            <person name="Bhattacharya D."/>
            <person name="Yoon H.S."/>
        </authorList>
    </citation>
    <scope>NUCLEOTIDE SEQUENCE [LARGE SCALE GENOMIC DNA]</scope>
    <source>
        <strain evidence="3">CCMP 1328</strain>
    </source>
</reference>
<comment type="caution">
    <text evidence="2">The sequence shown here is derived from an EMBL/GenBank/DDBJ whole genome shotgun (WGS) entry which is preliminary data.</text>
</comment>
<feature type="region of interest" description="Disordered" evidence="1">
    <location>
        <begin position="684"/>
        <end position="721"/>
    </location>
</feature>
<dbReference type="AlphaFoldDB" id="A0A5J4Z3G1"/>
<feature type="compositionally biased region" description="Basic and acidic residues" evidence="1">
    <location>
        <begin position="684"/>
        <end position="696"/>
    </location>
</feature>
<proteinExistence type="predicted"/>
<evidence type="ECO:0000313" key="3">
    <source>
        <dbReference type="Proteomes" id="UP000324585"/>
    </source>
</evidence>
<sequence>MSTPAPQCSFVAPHVACASGRDRGHNCVCVRAQRTAHQAGHQRTPIWSEESCGGASRKRHNCSFSTCARGANAGRGHACRVTLCAQSGADQNDEGDVAPGRDGSESGKKQWFKDGFTDSAFYYQGQRPTPPPYSKRPSEENKEFVIRDINELPKREAFEGFRFPVEDEEDRRLNFMRERGSERAELAEELEFGEWRARLSPEFQPGVNSVNANPAFLEPDWSKKATDSLPEIFDGNDDEDIPDGFDHVRRAAEVEKELELNKIRDPVTGRAWRAPNPDLYDSIGAAFDSDEFDENSSFARALREQVLAEADADDEELAKILVEHNLEPVRRDSPENIEKELESAMSGWAEQQARDEALEPLAGVVPAHMDLPDREDVEEWRAAEQKRGGVVVEGRSFDLPPFNYQLEDLQSRRSDARQNPAEHGESRRSHPYPNPIEQGREWLEGEWRGSSLTWTLHTEDEMCACSRTGAIETSVTESVRFLEPEDFSEVVVQTKGGTLVKMDREAREFGTLWMESDKQRKFRISMNPFLDGMLVFEGGKWTNGFTQLKTLSLATDKAKLSEPLRIAAFGFVLERGVRLDIELLGELDHLDQGKKRHAAVRPTRITIVSLRQDANQSEEPIITNHLLSVPQVTDAEHVLRAVLGKWRGSAVCIYPFQHAAPCEKLPSESCLIENDAVRLDEVTWRKEGAEPNERNELMSPPRGSQPPLTATGRSAESDRKRTKAVRAAMRRDKERIAQCSILKTWALGASTVASVRAGEQHPLYYEGIAGVVMQDQARGNPENADCCIKFTHLEREVPDVVQYFFPVHGGKHVVSVCVPRVIARDVCRFDLEAAVYAADLRFALVRHYSQAGQLVGCSSVSEEKSE</sequence>
<accession>A0A5J4Z3G1</accession>